<evidence type="ECO:0000313" key="3">
    <source>
        <dbReference type="EMBL" id="MBO9204216.1"/>
    </source>
</evidence>
<evidence type="ECO:0000256" key="1">
    <source>
        <dbReference type="SAM" id="MobiDB-lite"/>
    </source>
</evidence>
<comment type="caution">
    <text evidence="3">The sequence shown here is derived from an EMBL/GenBank/DDBJ whole genome shotgun (WGS) entry which is preliminary data.</text>
</comment>
<feature type="compositionally biased region" description="Polar residues" evidence="1">
    <location>
        <begin position="575"/>
        <end position="588"/>
    </location>
</feature>
<keyword evidence="4" id="KW-1185">Reference proteome</keyword>
<keyword evidence="2" id="KW-0812">Transmembrane</keyword>
<dbReference type="EMBL" id="JAGHKO010000011">
    <property type="protein sequence ID" value="MBO9204216.1"/>
    <property type="molecule type" value="Genomic_DNA"/>
</dbReference>
<dbReference type="RefSeq" id="WP_209142566.1">
    <property type="nucleotide sequence ID" value="NZ_JAGHKO010000011.1"/>
</dbReference>
<name>A0ABS3Z217_9BACT</name>
<gene>
    <name evidence="3" type="ORF">J7I42_28270</name>
</gene>
<feature type="transmembrane region" description="Helical" evidence="2">
    <location>
        <begin position="12"/>
        <end position="31"/>
    </location>
</feature>
<proteinExistence type="predicted"/>
<protein>
    <recommendedName>
        <fullName evidence="5">PA14 domain-containing protein</fullName>
    </recommendedName>
</protein>
<keyword evidence="2" id="KW-1133">Transmembrane helix</keyword>
<accession>A0ABS3Z217</accession>
<reference evidence="3 4" key="1">
    <citation type="submission" date="2021-03" db="EMBL/GenBank/DDBJ databases">
        <title>Assistant Professor.</title>
        <authorList>
            <person name="Huq M.A."/>
        </authorList>
    </citation>
    <scope>NUCLEOTIDE SEQUENCE [LARGE SCALE GENOMIC DNA]</scope>
    <source>
        <strain evidence="3 4">MAH-29</strain>
    </source>
</reference>
<organism evidence="3 4">
    <name type="scientific">Niastella soli</name>
    <dbReference type="NCBI Taxonomy" id="2821487"/>
    <lineage>
        <taxon>Bacteria</taxon>
        <taxon>Pseudomonadati</taxon>
        <taxon>Bacteroidota</taxon>
        <taxon>Chitinophagia</taxon>
        <taxon>Chitinophagales</taxon>
        <taxon>Chitinophagaceae</taxon>
        <taxon>Niastella</taxon>
    </lineage>
</organism>
<sequence length="2276" mass="253485">MILQLASRHCKKIAGFYLFVFYLSIVLPVGARSMPVSRTNFYGGSGSVPKNNNIPKARHKAVIPASKVLNAGVVNKKSGHEVGAAFIGGPSQPEMSSFKSVNADNLVNLFTGDFSYNIPLLDVGGYPINIYYNGGISPEQEASWVGLGWNINPGNINRNMRGIPDDFNGEEKLTVEQRMKPNRTWGANIGGDAEWLGIKLPVIVEVGAEFNNHLGPSLSAGVRGSTTLFSVSKFGGGEKFAAAAAGAKANWGIDVNSRAGASFSGGVSLGAAAMLNFNTLYASAGVSTSYNSRSGIKALNIHEQVFFNQTQGELVDESFKTNGVGGVNYTTITFAKPSYLPIIRMPITNTAWSVRAQVGTGAYGAAADIETEVYGQKSEVVKADYKQEKPMVGYLYYQNAENHPEDIMDFTRYNDREVTPKTPIISVPQYTYDVFAIQGEGTGGNIRAFRSDLGYVRDNLTTSKDKNTSGGGDVDLPGHFGANLQIINTPSTTGEWKNGNKLRGVTGFTKPKSTFGAAYFRNPGEATVSALGRYDKLGGTRLVRYVLGGTVQAPTIEPELQFFGDDSRPVKGTGAPSSVKLTNPNGDYTPRTSRSQVISFLSAEEASVIGLDKDIKSYDNVSFLENATNKLLYYPIKRVDVDSKDRKKHHISQINVTERDGKRYVYGIPVYNTIQQDLTFSVDNTNSESPDQVTIDNEWATTNSGLLDKETIDGYLQITTTPAYAHSFLLSGILSPDYVDITNDGITEDDLGTAVKFNYSKIKDGSDSLYKWRTPHTKESTGNFNAGNRSEKKDDKAMISYGERESWYLQSVESKNMIALFFVKKRDDGKGANNVYGGVSDTKMLKALDKISLYSKADLLKNGLNKAKPIKTVHFDYTYELCKKTPDNNSGLAEDGKLTLKSIYFTFNGKENKKVKSRYSFTYGDNPKYAVSSADRWGTYKPEDQNPGGLKNRDYPYSVQDKNTMGNNASAWSLKAITLPSGGQIEVNYESDDYAWVQNKRAAVMMNVAGFGSNSDFSTATDKLYPSPKEDNYYVFIRVPEACDKPGDIKMYLEGMTQLAFKIWVGMPKGAEYIPCYANFGEEENVDYGVDVKDHHIIWVKMQPLGEKSPLSITTLEYLRQQLPGQAFDGYDVSGEPTLKQLLHMFEAIRKNLGGDAFRDPVRSFRKDYKAQITDLSKCFVRLNAPKGYKYGGGYRVKSVVLRDNWNTMTGQYTASYGQQYNYETTEVFNEKIRTISSGVASYEPSIGGEENPWQSIVNVEDDLPLGPTSYGAVEMPVLDAFFPAPVVGYSKVTVTSIHAGTTAPKKSRSGIGRQVTEFYTAKDYPVSCKYTSFDEDGMMEFHQNSNKTFLKKYGYDYKAQSQGFLVATNDMHGKMRSQTSYAETDPESKIHYTENFYRNTGVSELNEVFSFIDNYNNTVFSGNMGIDIELMTDAREFSVKSTSRDHQGNVDIFYILGIPVPIPTYWQINGISENIYRAVTATKVISYHAVLDRVVVIDKGSEVETQNMAYDAETGQVLVTRTNNEYNMPVYNTRYPAYWAYSGMGPANRNIDATYANKDFLNGRINDPNIPFESGDELYIIEPGNPATCPEASAESIKLIWAYDKNRADSSITSVVPDLVFLDANGLLYNRTGVSFRIVRSGHRNMLEQSIAAITSMDNPLDSGTLSFANATKVINASAVEYKEKWQTENDQFKRYKEELDEYQCTYRFYEDPAGVLIKNINPYCKGLLGNFHPWRSMVFYDGRKEDNFNVKTNIAENGFLKNFKPYWIKKTGYMWPDVQNKQWVWNSKLNRVNTKGLELETVDPLGIYTSAQYGYNKTTPVAMANNSRFSEMFAEGFEDYGYEESLGTIQYNNQAKRHIDLNGLSNSRIIDRDAAAVSPHSGKFMMEVYGGSTVVKQVNLQAAVVEDFLLPFGKAVRKQVGERGATYSIVSRYPDDIFNSSNIAIIGETGMALEVNPYSPGQNPESYSYQLELSQYVDITEHSKYRFTTTSRRIYPAEGPGIGPNGLATVSGVTFYSVTSGDIISPALENSTESTDFLRKDFIVCLPKGIYQIVCSLNADPSDYGLYSRVLPRDYYTFQFLYDMPGYKSISPQNVCEYDTPIPASEDMYHTIFTVPRNKKMILSAWVHEKCGDPANGIPCKEYTYNHSQVQVTFPNYPAQNVIMNPAGPIIDGWQRIEGEFNTPGGNGMELRFVNSSGQSVYFDDIRIHPYNANMKSYVYDPVNLRLTAELDPNNYATFYEYDEEGTLIRKKVETKEGIKTITETRSALQSSVK</sequence>
<dbReference type="Proteomes" id="UP000677244">
    <property type="component" value="Unassembled WGS sequence"/>
</dbReference>
<feature type="region of interest" description="Disordered" evidence="1">
    <location>
        <begin position="564"/>
        <end position="588"/>
    </location>
</feature>
<keyword evidence="2" id="KW-0472">Membrane</keyword>
<evidence type="ECO:0000256" key="2">
    <source>
        <dbReference type="SAM" id="Phobius"/>
    </source>
</evidence>
<evidence type="ECO:0000313" key="4">
    <source>
        <dbReference type="Proteomes" id="UP000677244"/>
    </source>
</evidence>
<evidence type="ECO:0008006" key="5">
    <source>
        <dbReference type="Google" id="ProtNLM"/>
    </source>
</evidence>